<name>A0AAV5JL56_9ROSI</name>
<dbReference type="PANTHER" id="PTHR24186:SF37">
    <property type="entry name" value="PGG DOMAIN-CONTAINING PROTEIN"/>
    <property type="match status" value="1"/>
</dbReference>
<dbReference type="SMART" id="SM00248">
    <property type="entry name" value="ANK"/>
    <property type="match status" value="5"/>
</dbReference>
<evidence type="ECO:0000256" key="5">
    <source>
        <dbReference type="ARBA" id="ARBA00023043"/>
    </source>
</evidence>
<evidence type="ECO:0000313" key="11">
    <source>
        <dbReference type="Proteomes" id="UP001054252"/>
    </source>
</evidence>
<evidence type="ECO:0000256" key="8">
    <source>
        <dbReference type="SAM" id="Phobius"/>
    </source>
</evidence>
<evidence type="ECO:0000313" key="10">
    <source>
        <dbReference type="EMBL" id="GKV11992.1"/>
    </source>
</evidence>
<dbReference type="GO" id="GO:0005886">
    <property type="term" value="C:plasma membrane"/>
    <property type="evidence" value="ECO:0007669"/>
    <property type="project" value="TreeGrafter"/>
</dbReference>
<dbReference type="SUPFAM" id="SSF48403">
    <property type="entry name" value="Ankyrin repeat"/>
    <property type="match status" value="1"/>
</dbReference>
<feature type="transmembrane region" description="Helical" evidence="8">
    <location>
        <begin position="383"/>
        <end position="402"/>
    </location>
</feature>
<evidence type="ECO:0000256" key="6">
    <source>
        <dbReference type="ARBA" id="ARBA00023136"/>
    </source>
</evidence>
<comment type="caution">
    <text evidence="10">The sequence shown here is derived from an EMBL/GenBank/DDBJ whole genome shotgun (WGS) entry which is preliminary data.</text>
</comment>
<dbReference type="PROSITE" id="PS50088">
    <property type="entry name" value="ANK_REPEAT"/>
    <property type="match status" value="3"/>
</dbReference>
<dbReference type="PROSITE" id="PS50297">
    <property type="entry name" value="ANK_REP_REGION"/>
    <property type="match status" value="2"/>
</dbReference>
<feature type="domain" description="PGG" evidence="9">
    <location>
        <begin position="287"/>
        <end position="403"/>
    </location>
</feature>
<proteinExistence type="predicted"/>
<keyword evidence="3" id="KW-0677">Repeat</keyword>
<comment type="subcellular location">
    <subcellularLocation>
        <location evidence="1">Membrane</location>
        <topology evidence="1">Multi-pass membrane protein</topology>
    </subcellularLocation>
</comment>
<evidence type="ECO:0000256" key="4">
    <source>
        <dbReference type="ARBA" id="ARBA00022989"/>
    </source>
</evidence>
<keyword evidence="2 8" id="KW-0812">Transmembrane</keyword>
<dbReference type="Pfam" id="PF13962">
    <property type="entry name" value="PGG"/>
    <property type="match status" value="1"/>
</dbReference>
<evidence type="ECO:0000256" key="2">
    <source>
        <dbReference type="ARBA" id="ARBA00022692"/>
    </source>
</evidence>
<dbReference type="Pfam" id="PF12796">
    <property type="entry name" value="Ank_2"/>
    <property type="match status" value="1"/>
</dbReference>
<dbReference type="AlphaFoldDB" id="A0AAV5JL56"/>
<dbReference type="Pfam" id="PF13637">
    <property type="entry name" value="Ank_4"/>
    <property type="match status" value="1"/>
</dbReference>
<protein>
    <recommendedName>
        <fullName evidence="9">PGG domain-containing protein</fullName>
    </recommendedName>
</protein>
<keyword evidence="4 8" id="KW-1133">Transmembrane helix</keyword>
<sequence length="471" mass="52942">MEKRLLDAAMEGDIASLSQLLREEPLLLHRTVVSCVSDTPLHLSSMLGHLAFVKELLRLNPELVSEFDSLNCSALHLAAAKGHLEIVRELVKVDPEMCMVRNQDGRTPLHVAAIKGRMEVVNELVRVKPESIQVLTDRHETVLHLCVKHNRFQVLKLLVEETDGNIQLLNWKDSEGNTVLHVAVSRKQIEIIKVLVAITGLDVNALNVNHSTALDVLIQSPRDLRDMEIESTLQGAGVLCAKDLHIITREWVPSLAKVPQMTRSLVSHQFLNESNSRKLVTKQKHTDWLDRKRSALMVVSSLIATVAFQAAITPPGGVWQDDLVGDDRGSQEPHTAGTSVMAEKDPFGYGQFMIFNTIAFLASLSIILLIISGLPIKRRRWMWIQMVIMWVAITAQGMTYFLSFRYISPAKSHSMLHDVTQISVLTWLCLMGVVFIGNVVRMNLWILRKFGLIKEKEQKPSDAADDEQEDM</sequence>
<dbReference type="EMBL" id="BPVZ01000035">
    <property type="protein sequence ID" value="GKV11992.1"/>
    <property type="molecule type" value="Genomic_DNA"/>
</dbReference>
<dbReference type="Gene3D" id="1.25.40.20">
    <property type="entry name" value="Ankyrin repeat-containing domain"/>
    <property type="match status" value="2"/>
</dbReference>
<feature type="transmembrane region" description="Helical" evidence="8">
    <location>
        <begin position="349"/>
        <end position="371"/>
    </location>
</feature>
<keyword evidence="6 8" id="KW-0472">Membrane</keyword>
<evidence type="ECO:0000256" key="3">
    <source>
        <dbReference type="ARBA" id="ARBA00022737"/>
    </source>
</evidence>
<organism evidence="10 11">
    <name type="scientific">Rubroshorea leprosula</name>
    <dbReference type="NCBI Taxonomy" id="152421"/>
    <lineage>
        <taxon>Eukaryota</taxon>
        <taxon>Viridiplantae</taxon>
        <taxon>Streptophyta</taxon>
        <taxon>Embryophyta</taxon>
        <taxon>Tracheophyta</taxon>
        <taxon>Spermatophyta</taxon>
        <taxon>Magnoliopsida</taxon>
        <taxon>eudicotyledons</taxon>
        <taxon>Gunneridae</taxon>
        <taxon>Pentapetalae</taxon>
        <taxon>rosids</taxon>
        <taxon>malvids</taxon>
        <taxon>Malvales</taxon>
        <taxon>Dipterocarpaceae</taxon>
        <taxon>Rubroshorea</taxon>
    </lineage>
</organism>
<dbReference type="InterPro" id="IPR026961">
    <property type="entry name" value="PGG_dom"/>
</dbReference>
<evidence type="ECO:0000259" key="9">
    <source>
        <dbReference type="Pfam" id="PF13962"/>
    </source>
</evidence>
<reference evidence="10 11" key="1">
    <citation type="journal article" date="2021" name="Commun. Biol.">
        <title>The genome of Shorea leprosula (Dipterocarpaceae) highlights the ecological relevance of drought in aseasonal tropical rainforests.</title>
        <authorList>
            <person name="Ng K.K.S."/>
            <person name="Kobayashi M.J."/>
            <person name="Fawcett J.A."/>
            <person name="Hatakeyama M."/>
            <person name="Paape T."/>
            <person name="Ng C.H."/>
            <person name="Ang C.C."/>
            <person name="Tnah L.H."/>
            <person name="Lee C.T."/>
            <person name="Nishiyama T."/>
            <person name="Sese J."/>
            <person name="O'Brien M.J."/>
            <person name="Copetti D."/>
            <person name="Mohd Noor M.I."/>
            <person name="Ong R.C."/>
            <person name="Putra M."/>
            <person name="Sireger I.Z."/>
            <person name="Indrioko S."/>
            <person name="Kosugi Y."/>
            <person name="Izuno A."/>
            <person name="Isagi Y."/>
            <person name="Lee S.L."/>
            <person name="Shimizu K.K."/>
        </authorList>
    </citation>
    <scope>NUCLEOTIDE SEQUENCE [LARGE SCALE GENOMIC DNA]</scope>
    <source>
        <strain evidence="10">214</strain>
    </source>
</reference>
<keyword evidence="5 7" id="KW-0040">ANK repeat</keyword>
<accession>A0AAV5JL56</accession>
<gene>
    <name evidence="10" type="ORF">SLEP1_g23198</name>
</gene>
<dbReference type="PANTHER" id="PTHR24186">
    <property type="entry name" value="PROTEIN PHOSPHATASE 1 REGULATORY SUBUNIT"/>
    <property type="match status" value="1"/>
</dbReference>
<feature type="repeat" description="ANK" evidence="7">
    <location>
        <begin position="175"/>
        <end position="196"/>
    </location>
</feature>
<feature type="transmembrane region" description="Helical" evidence="8">
    <location>
        <begin position="422"/>
        <end position="440"/>
    </location>
</feature>
<keyword evidence="11" id="KW-1185">Reference proteome</keyword>
<feature type="repeat" description="ANK" evidence="7">
    <location>
        <begin position="70"/>
        <end position="102"/>
    </location>
</feature>
<dbReference type="InterPro" id="IPR036770">
    <property type="entry name" value="Ankyrin_rpt-contain_sf"/>
</dbReference>
<feature type="repeat" description="ANK" evidence="7">
    <location>
        <begin position="104"/>
        <end position="126"/>
    </location>
</feature>
<dbReference type="Proteomes" id="UP001054252">
    <property type="component" value="Unassembled WGS sequence"/>
</dbReference>
<feature type="transmembrane region" description="Helical" evidence="8">
    <location>
        <begin position="294"/>
        <end position="312"/>
    </location>
</feature>
<dbReference type="InterPro" id="IPR002110">
    <property type="entry name" value="Ankyrin_rpt"/>
</dbReference>
<evidence type="ECO:0000256" key="1">
    <source>
        <dbReference type="ARBA" id="ARBA00004141"/>
    </source>
</evidence>
<evidence type="ECO:0000256" key="7">
    <source>
        <dbReference type="PROSITE-ProRule" id="PRU00023"/>
    </source>
</evidence>